<dbReference type="CDD" id="cd01184">
    <property type="entry name" value="INT_C_like_1"/>
    <property type="match status" value="1"/>
</dbReference>
<feature type="region of interest" description="Disordered" evidence="5">
    <location>
        <begin position="219"/>
        <end position="246"/>
    </location>
</feature>
<dbReference type="Proteomes" id="UP000002949">
    <property type="component" value="Unassembled WGS sequence"/>
</dbReference>
<evidence type="ECO:0000313" key="7">
    <source>
        <dbReference type="EMBL" id="EHH12609.1"/>
    </source>
</evidence>
<dbReference type="AlphaFoldDB" id="G6Y6B9"/>
<dbReference type="GO" id="GO:0015074">
    <property type="term" value="P:DNA integration"/>
    <property type="evidence" value="ECO:0007669"/>
    <property type="project" value="UniProtKB-KW"/>
</dbReference>
<protein>
    <submittedName>
        <fullName evidence="7">Putative integrase/resolvase recombinase protein</fullName>
    </submittedName>
</protein>
<proteinExistence type="inferred from homology"/>
<keyword evidence="2" id="KW-0229">DNA integration</keyword>
<dbReference type="EMBL" id="AGSN01000071">
    <property type="protein sequence ID" value="EHH12609.1"/>
    <property type="molecule type" value="Genomic_DNA"/>
</dbReference>
<dbReference type="InterPro" id="IPR011010">
    <property type="entry name" value="DNA_brk_join_enz"/>
</dbReference>
<dbReference type="InterPro" id="IPR046668">
    <property type="entry name" value="DUF6538"/>
</dbReference>
<organism evidence="7 8">
    <name type="scientific">Mesorhizobium amorphae CCNWGS0123</name>
    <dbReference type="NCBI Taxonomy" id="1082933"/>
    <lineage>
        <taxon>Bacteria</taxon>
        <taxon>Pseudomonadati</taxon>
        <taxon>Pseudomonadota</taxon>
        <taxon>Alphaproteobacteria</taxon>
        <taxon>Hyphomicrobiales</taxon>
        <taxon>Phyllobacteriaceae</taxon>
        <taxon>Mesorhizobium</taxon>
    </lineage>
</organism>
<evidence type="ECO:0000259" key="6">
    <source>
        <dbReference type="PROSITE" id="PS51898"/>
    </source>
</evidence>
<dbReference type="KEGG" id="mamo:A6B35_08825"/>
<feature type="compositionally biased region" description="Polar residues" evidence="5">
    <location>
        <begin position="233"/>
        <end position="243"/>
    </location>
</feature>
<evidence type="ECO:0000256" key="2">
    <source>
        <dbReference type="ARBA" id="ARBA00022908"/>
    </source>
</evidence>
<dbReference type="OrthoDB" id="9784724at2"/>
<dbReference type="GO" id="GO:0006310">
    <property type="term" value="P:DNA recombination"/>
    <property type="evidence" value="ECO:0007669"/>
    <property type="project" value="UniProtKB-KW"/>
</dbReference>
<dbReference type="Gene3D" id="1.10.443.10">
    <property type="entry name" value="Intergrase catalytic core"/>
    <property type="match status" value="1"/>
</dbReference>
<dbReference type="PROSITE" id="PS51898">
    <property type="entry name" value="TYR_RECOMBINASE"/>
    <property type="match status" value="1"/>
</dbReference>
<accession>G6Y6B9</accession>
<evidence type="ECO:0000256" key="3">
    <source>
        <dbReference type="ARBA" id="ARBA00023125"/>
    </source>
</evidence>
<dbReference type="InterPro" id="IPR013762">
    <property type="entry name" value="Integrase-like_cat_sf"/>
</dbReference>
<dbReference type="PANTHER" id="PTHR30349">
    <property type="entry name" value="PHAGE INTEGRASE-RELATED"/>
    <property type="match status" value="1"/>
</dbReference>
<comment type="similarity">
    <text evidence="1">Belongs to the 'phage' integrase family.</text>
</comment>
<dbReference type="STRING" id="1082933.A6B35_08825"/>
<name>G6Y6B9_9HYPH</name>
<dbReference type="InterPro" id="IPR002104">
    <property type="entry name" value="Integrase_catalytic"/>
</dbReference>
<keyword evidence="8" id="KW-1185">Reference proteome</keyword>
<dbReference type="InterPro" id="IPR050090">
    <property type="entry name" value="Tyrosine_recombinase_XerCD"/>
</dbReference>
<dbReference type="RefSeq" id="WP_006200930.1">
    <property type="nucleotide sequence ID" value="NZ_AGSN01000071.1"/>
</dbReference>
<dbReference type="PATRIC" id="fig|1082933.3.peg.1413"/>
<sequence length="602" mass="67202">MDDMEMPSSLIKRNDMFYVHVRVPTNIVETYGKRFETKSLRTRDFKEARRKLHDEVSAINRRFDDHRAKIARQTQPATPQPSLSFAEIARRHASDVSDKEFADRARLFEAAYAEPSLLWKGELVALPESRYFDHLVEDGDLDKIMGYIVRSRATGRIAELRRMLAIGKLSELAVIAEERSPGIDPARKLVLARLLARAEIDALGAIIAGEPDAGIESAAVAPSTPAERGDGRTSAQVPTSANRGSGGPRLSLVLADWIAEKARTNSWVEKTRDERKASVQAFIEICGDHPVGVYAKADAKRFKDVLFNIPPNAHKKMAFKNLGLVAIAEKAEAEGTLKPTAKNVALKMDAVSSLFIWAKKNFDEVQTNPFEGLKPRVDTVAREERDPFSLDELKRIFRAPPFKGAKSEHHWLQPGSQTLELSGKFWVPLVALYTGARLMEIVQLRRGDIQTLGDVTFFDVKGDGENRVKTRSSNRRIPVHPTLVKAGFLEFVARVKNLDHRIFPDIEIGHAKNRSGPASKLFARLIKAAGVKRDKNNFHSFRHTFEDACRDAEVDTAVMNALQGHAERGMSGRYGSGFKLERLNAEMAKIAYGLDFEKSVAN</sequence>
<dbReference type="eggNOG" id="COG0582">
    <property type="taxonomic scope" value="Bacteria"/>
</dbReference>
<evidence type="ECO:0000256" key="1">
    <source>
        <dbReference type="ARBA" id="ARBA00008857"/>
    </source>
</evidence>
<evidence type="ECO:0000256" key="4">
    <source>
        <dbReference type="ARBA" id="ARBA00023172"/>
    </source>
</evidence>
<dbReference type="Pfam" id="PF20172">
    <property type="entry name" value="DUF6538"/>
    <property type="match status" value="1"/>
</dbReference>
<evidence type="ECO:0000256" key="5">
    <source>
        <dbReference type="SAM" id="MobiDB-lite"/>
    </source>
</evidence>
<keyword evidence="3" id="KW-0238">DNA-binding</keyword>
<reference evidence="7 8" key="1">
    <citation type="journal article" date="2012" name="J. Bacteriol.">
        <title>Draft Genome Sequence of Plant Growth-Promoting Rhizobium Mesorhizobium amorphae, Isolated from Zinc-Lead Mine Tailings.</title>
        <authorList>
            <person name="Hao X."/>
            <person name="Lin Y."/>
            <person name="Johnstone L."/>
            <person name="Baltrus D.A."/>
            <person name="Miller S.J."/>
            <person name="Wei G."/>
            <person name="Rensing C."/>
        </authorList>
    </citation>
    <scope>NUCLEOTIDE SEQUENCE [LARGE SCALE GENOMIC DNA]</scope>
    <source>
        <strain evidence="7 8">CCNWGS0123</strain>
    </source>
</reference>
<dbReference type="PANTHER" id="PTHR30349:SF41">
    <property type="entry name" value="INTEGRASE_RECOMBINASE PROTEIN MJ0367-RELATED"/>
    <property type="match status" value="1"/>
</dbReference>
<keyword evidence="4" id="KW-0233">DNA recombination</keyword>
<gene>
    <name evidence="7" type="ORF">MEA186_07409</name>
</gene>
<dbReference type="Pfam" id="PF00589">
    <property type="entry name" value="Phage_integrase"/>
    <property type="match status" value="1"/>
</dbReference>
<dbReference type="SUPFAM" id="SSF56349">
    <property type="entry name" value="DNA breaking-rejoining enzymes"/>
    <property type="match status" value="1"/>
</dbReference>
<evidence type="ECO:0000313" key="8">
    <source>
        <dbReference type="Proteomes" id="UP000002949"/>
    </source>
</evidence>
<feature type="domain" description="Tyr recombinase" evidence="6">
    <location>
        <begin position="383"/>
        <end position="587"/>
    </location>
</feature>
<dbReference type="GO" id="GO:0003677">
    <property type="term" value="F:DNA binding"/>
    <property type="evidence" value="ECO:0007669"/>
    <property type="project" value="UniProtKB-KW"/>
</dbReference>